<gene>
    <name evidence="1" type="ORF">E5358_14725</name>
</gene>
<accession>A0AC61QLG4</accession>
<evidence type="ECO:0000313" key="2">
    <source>
        <dbReference type="Proteomes" id="UP000308886"/>
    </source>
</evidence>
<keyword evidence="2" id="KW-1185">Reference proteome</keyword>
<sequence>MKNGHKGGKQLYKCKKCSRQFVGGFRLDSMKIERDYVDGKQTLKQLSLKYGVCVKTIWNTLASMRHKRVVSKHKDGVVEMDAPY</sequence>
<proteinExistence type="predicted"/>
<protein>
    <submittedName>
        <fullName evidence="1">Uncharacterized protein</fullName>
    </submittedName>
</protein>
<dbReference type="Proteomes" id="UP000308886">
    <property type="component" value="Unassembled WGS sequence"/>
</dbReference>
<organism evidence="1 2">
    <name type="scientific">Palleniella muris</name>
    <dbReference type="NCBI Taxonomy" id="3038145"/>
    <lineage>
        <taxon>Bacteria</taxon>
        <taxon>Pseudomonadati</taxon>
        <taxon>Bacteroidota</taxon>
        <taxon>Bacteroidia</taxon>
        <taxon>Bacteroidales</taxon>
        <taxon>Prevotellaceae</taxon>
        <taxon>Palleniella</taxon>
    </lineage>
</organism>
<name>A0AC61QLG4_9BACT</name>
<evidence type="ECO:0000313" key="1">
    <source>
        <dbReference type="EMBL" id="TGX79597.1"/>
    </source>
</evidence>
<reference evidence="1" key="1">
    <citation type="submission" date="2019-04" db="EMBL/GenBank/DDBJ databases">
        <title>Microbes associate with the intestines of laboratory mice.</title>
        <authorList>
            <person name="Navarre W."/>
            <person name="Wong E."/>
            <person name="Huang K."/>
            <person name="Tropini C."/>
            <person name="Ng K."/>
            <person name="Yu B."/>
        </authorList>
    </citation>
    <scope>NUCLEOTIDE SEQUENCE</scope>
    <source>
        <strain evidence="1">NM73_A23</strain>
    </source>
</reference>
<comment type="caution">
    <text evidence="1">The sequence shown here is derived from an EMBL/GenBank/DDBJ whole genome shotgun (WGS) entry which is preliminary data.</text>
</comment>
<dbReference type="EMBL" id="SRZC01000041">
    <property type="protein sequence ID" value="TGX79597.1"/>
    <property type="molecule type" value="Genomic_DNA"/>
</dbReference>